<sequence length="183" mass="20640">MAALLRSPLILILLAFTSYAAHFSSDWQSVEREVIIPWDLENTPVLIQSDSVAGSGEEIVIWTWNIKDGQEQGGGFKVLYGSTFQFQIHKCTAYKDLPVQPPYTTTSTARVWEISKTSTTLKISCDDLQVLDYAFQNSGIAGCSGIFLDFRRFFRTPSRRIPTALRRRLDAVSHKCGFAFLYT</sequence>
<proteinExistence type="evidence at transcript level"/>
<accession>M4H257</accession>
<organism evidence="2">
    <name type="scientific">Pleurobrachia bachei</name>
    <name type="common">Sea gooseberry</name>
    <dbReference type="NCBI Taxonomy" id="34499"/>
    <lineage>
        <taxon>Eukaryota</taxon>
        <taxon>Metazoa</taxon>
        <taxon>Ctenophora</taxon>
        <taxon>Tentaculata</taxon>
        <taxon>Cydippida</taxon>
        <taxon>Pleurobrachiidae</taxon>
        <taxon>Pleurobrachia</taxon>
    </lineage>
</organism>
<evidence type="ECO:0000256" key="1">
    <source>
        <dbReference type="SAM" id="SignalP"/>
    </source>
</evidence>
<dbReference type="EMBL" id="JQ700316">
    <property type="protein sequence ID" value="AFK75416.1"/>
    <property type="molecule type" value="mRNA"/>
</dbReference>
<feature type="chain" id="PRO_5004053548" evidence="1">
    <location>
        <begin position="21"/>
        <end position="183"/>
    </location>
</feature>
<evidence type="ECO:0000313" key="2">
    <source>
        <dbReference type="EMBL" id="AFK75416.1"/>
    </source>
</evidence>
<keyword evidence="1" id="KW-0732">Signal</keyword>
<name>M4H257_PLEBA</name>
<reference evidence="2" key="1">
    <citation type="submission" date="2012-02" db="EMBL/GenBank/DDBJ databases">
        <title>The genome of the ctenophore, Pleurobrachia bachei.</title>
        <authorList>
            <person name="Kohn A.B."/>
            <person name="Citarella M."/>
            <person name="Moroz L.L."/>
        </authorList>
    </citation>
    <scope>NUCLEOTIDE SEQUENCE</scope>
</reference>
<dbReference type="AlphaFoldDB" id="M4H257"/>
<protein>
    <submittedName>
        <fullName evidence="2">Putative secretory peptide-6</fullName>
    </submittedName>
</protein>
<feature type="signal peptide" evidence="1">
    <location>
        <begin position="1"/>
        <end position="20"/>
    </location>
</feature>